<reference evidence="1" key="1">
    <citation type="submission" date="2014-03" db="EMBL/GenBank/DDBJ databases">
        <authorList>
            <person name="Genoscope - CEA"/>
        </authorList>
    </citation>
    <scope>NUCLEOTIDE SEQUENCE [LARGE SCALE GENOMIC DNA]</scope>
    <source>
        <strain evidence="1">CF27</strain>
    </source>
</reference>
<accession>A0A060UQJ4</accession>
<gene>
    <name evidence="2" type="ORF">AFERRI_10583</name>
    <name evidence="1" type="ORF">AFERRI_400302</name>
</gene>
<dbReference type="RefSeq" id="WP_035193043.1">
    <property type="nucleotide sequence ID" value="NZ_CCCS020000035.1"/>
</dbReference>
<reference evidence="2 3" key="3">
    <citation type="submission" date="2017-03" db="EMBL/GenBank/DDBJ databases">
        <authorList>
            <person name="Regsiter A."/>
            <person name="William W."/>
        </authorList>
    </citation>
    <scope>NUCLEOTIDE SEQUENCE [LARGE SCALE GENOMIC DNA]</scope>
    <source>
        <strain evidence="2">PRJEB5721</strain>
    </source>
</reference>
<evidence type="ECO:0000313" key="1">
    <source>
        <dbReference type="EMBL" id="CDQ10521.1"/>
    </source>
</evidence>
<dbReference type="AlphaFoldDB" id="A0A060UQJ4"/>
<evidence type="ECO:0000313" key="3">
    <source>
        <dbReference type="Proteomes" id="UP000193925"/>
    </source>
</evidence>
<proteinExistence type="predicted"/>
<dbReference type="EMBL" id="LT841305">
    <property type="protein sequence ID" value="SMH64550.1"/>
    <property type="molecule type" value="Genomic_DNA"/>
</dbReference>
<keyword evidence="3" id="KW-1185">Reference proteome</keyword>
<evidence type="ECO:0000313" key="2">
    <source>
        <dbReference type="EMBL" id="SMH64550.1"/>
    </source>
</evidence>
<organism evidence="1">
    <name type="scientific">Acidithiobacillus ferrivorans</name>
    <dbReference type="NCBI Taxonomy" id="160808"/>
    <lineage>
        <taxon>Bacteria</taxon>
        <taxon>Pseudomonadati</taxon>
        <taxon>Pseudomonadota</taxon>
        <taxon>Acidithiobacillia</taxon>
        <taxon>Acidithiobacillales</taxon>
        <taxon>Acidithiobacillaceae</taxon>
        <taxon>Acidithiobacillus</taxon>
    </lineage>
</organism>
<sequence length="124" mass="13548">MSSQSIIPQRPQGGASIVQKIGTVRPATAEQAWAMFDLMFSDVIAQAETTMAGWAERCPLDDQDAPQAKARETAAKDRLSRMTQVYARRHGKLDVPLISLGSDYDTMRTALGPVLDRLKNSLTG</sequence>
<dbReference type="EMBL" id="CCCS020000035">
    <property type="protein sequence ID" value="CDQ10521.1"/>
    <property type="molecule type" value="Genomic_DNA"/>
</dbReference>
<protein>
    <submittedName>
        <fullName evidence="1">Uncharacterized protein</fullName>
    </submittedName>
</protein>
<name>A0A060UQJ4_9PROT</name>
<dbReference type="Proteomes" id="UP000193925">
    <property type="component" value="Chromosome AFERRI"/>
</dbReference>
<reference evidence="1" key="2">
    <citation type="submission" date="2014-07" db="EMBL/GenBank/DDBJ databases">
        <title>Initial genome analysis of the psychrotolerant acidophile Acidithiobacillus ferrivorans CF27: insights into iron and sulfur oxidation pathways and into biofilm formation.</title>
        <authorList>
            <person name="Talla E."/>
            <person name="Hedrich S."/>
            <person name="Mangenot S."/>
            <person name="Ji B."/>
            <person name="Johnson D.B."/>
            <person name="Barbe V."/>
            <person name="Bonnefoy V."/>
        </authorList>
    </citation>
    <scope>NUCLEOTIDE SEQUENCE [LARGE SCALE GENOMIC DNA]</scope>
    <source>
        <strain evidence="1">CF27</strain>
    </source>
</reference>